<dbReference type="Pfam" id="PF08327">
    <property type="entry name" value="AHSA1"/>
    <property type="match status" value="1"/>
</dbReference>
<proteinExistence type="inferred from homology"/>
<dbReference type="InterPro" id="IPR023393">
    <property type="entry name" value="START-like_dom_sf"/>
</dbReference>
<dbReference type="Gene3D" id="3.30.530.20">
    <property type="match status" value="1"/>
</dbReference>
<dbReference type="EMBL" id="JAFFZE010000006">
    <property type="protein sequence ID" value="MCT2582451.1"/>
    <property type="molecule type" value="Genomic_DNA"/>
</dbReference>
<protein>
    <submittedName>
        <fullName evidence="4">SRPBCC domain-containing protein</fullName>
    </submittedName>
</protein>
<accession>A0ABT2J3W6</accession>
<evidence type="ECO:0000259" key="3">
    <source>
        <dbReference type="Pfam" id="PF08327"/>
    </source>
</evidence>
<sequence length="268" mass="29117">MAEYRGSIDIDAPPEVVFEHLTTPEGMVAWMGQHAVLHPEPGGEFTVDVDGTPIRGRYVEVEAPHRMVVTWGVAGSEEFPAGSSRVEFRLTPTTTGTRVDLEHTGLPGTKGSGYAAGWVYFLDRLRTVAAGGDPGPDLLTVTTRELFDDLAGEQLRRPGVVMGRAMRKDVLRVHDRVYAFVTKDRLVVKLPAEVTAAMVDGGEAVPFRSGGRPTREWVMVPKPTMPAELDRWRRLVTEARTYVATPSAPATSSAASPARRRSRSAGPG</sequence>
<feature type="domain" description="Activator of Hsp90 ATPase homologue 1/2-like C-terminal" evidence="3">
    <location>
        <begin position="11"/>
        <end position="128"/>
    </location>
</feature>
<feature type="region of interest" description="Disordered" evidence="2">
    <location>
        <begin position="243"/>
        <end position="268"/>
    </location>
</feature>
<evidence type="ECO:0000256" key="2">
    <source>
        <dbReference type="SAM" id="MobiDB-lite"/>
    </source>
</evidence>
<organism evidence="4 5">
    <name type="scientific">Actinophytocola gossypii</name>
    <dbReference type="NCBI Taxonomy" id="2812003"/>
    <lineage>
        <taxon>Bacteria</taxon>
        <taxon>Bacillati</taxon>
        <taxon>Actinomycetota</taxon>
        <taxon>Actinomycetes</taxon>
        <taxon>Pseudonocardiales</taxon>
        <taxon>Pseudonocardiaceae</taxon>
    </lineage>
</organism>
<evidence type="ECO:0000313" key="5">
    <source>
        <dbReference type="Proteomes" id="UP001156441"/>
    </source>
</evidence>
<evidence type="ECO:0000256" key="1">
    <source>
        <dbReference type="ARBA" id="ARBA00006817"/>
    </source>
</evidence>
<feature type="compositionally biased region" description="Low complexity" evidence="2">
    <location>
        <begin position="244"/>
        <end position="257"/>
    </location>
</feature>
<comment type="similarity">
    <text evidence="1">Belongs to the AHA1 family.</text>
</comment>
<evidence type="ECO:0000313" key="4">
    <source>
        <dbReference type="EMBL" id="MCT2582451.1"/>
    </source>
</evidence>
<dbReference type="Proteomes" id="UP001156441">
    <property type="component" value="Unassembled WGS sequence"/>
</dbReference>
<keyword evidence="5" id="KW-1185">Reference proteome</keyword>
<feature type="compositionally biased region" description="Basic residues" evidence="2">
    <location>
        <begin position="258"/>
        <end position="268"/>
    </location>
</feature>
<dbReference type="InterPro" id="IPR013538">
    <property type="entry name" value="ASHA1/2-like_C"/>
</dbReference>
<dbReference type="RefSeq" id="WP_260189803.1">
    <property type="nucleotide sequence ID" value="NZ_JAFFZE010000006.1"/>
</dbReference>
<dbReference type="SUPFAM" id="SSF55961">
    <property type="entry name" value="Bet v1-like"/>
    <property type="match status" value="1"/>
</dbReference>
<name>A0ABT2J3W6_9PSEU</name>
<reference evidence="4 5" key="1">
    <citation type="submission" date="2021-02" db="EMBL/GenBank/DDBJ databases">
        <title>Actinophytocola xerophila sp. nov., isolated from soil of cotton cropping field.</title>
        <authorList>
            <person name="Huang R."/>
            <person name="Chen X."/>
            <person name="Ge X."/>
            <person name="Liu W."/>
        </authorList>
    </citation>
    <scope>NUCLEOTIDE SEQUENCE [LARGE SCALE GENOMIC DNA]</scope>
    <source>
        <strain evidence="4 5">S1-96</strain>
    </source>
</reference>
<comment type="caution">
    <text evidence="4">The sequence shown here is derived from an EMBL/GenBank/DDBJ whole genome shotgun (WGS) entry which is preliminary data.</text>
</comment>
<dbReference type="CDD" id="cd07814">
    <property type="entry name" value="SRPBCC_CalC_Aha1-like"/>
    <property type="match status" value="1"/>
</dbReference>
<gene>
    <name evidence="4" type="ORF">JT362_04860</name>
</gene>